<feature type="region of interest" description="Disordered" evidence="1">
    <location>
        <begin position="1"/>
        <end position="29"/>
    </location>
</feature>
<dbReference type="EMBL" id="JBHLTC010000006">
    <property type="protein sequence ID" value="MFC0623816.1"/>
    <property type="molecule type" value="Genomic_DNA"/>
</dbReference>
<evidence type="ECO:0000313" key="3">
    <source>
        <dbReference type="Proteomes" id="UP001589890"/>
    </source>
</evidence>
<keyword evidence="3" id="KW-1185">Reference proteome</keyword>
<sequence>MTTDPFSTVSSELPRDQWGRPLITPPEGGEPVAYQRVTTFVGALEDTYHLNLWSQRMVVLGMAARRDLQLAALAISDPNDRYAKRNLNDIAKQAKDAAAGSAKATIGTALHSYTERIDKGEPLGNVPEEYVPDLNAYRAITEGLESVGIEGFCVNDGLRVGGSYDRIYRFTQEFLAAYEARHGKRLMTPDGDLVEPGDALIGDVKTGNIDLGMGKICMQLGTYANSEDYDHTVGRRTPLLGNPSREWGVVVHLPAGAGAARLVWADIASGWTVASTLARGVHDWRKRKDLAHDFASLTVTKAPEASLVDLIRAAPSYDALVALYAQNASSWTPGLTALASTRKKELGAA</sequence>
<evidence type="ECO:0000256" key="1">
    <source>
        <dbReference type="SAM" id="MobiDB-lite"/>
    </source>
</evidence>
<gene>
    <name evidence="2" type="ORF">ACFFGN_07065</name>
</gene>
<reference evidence="2 3" key="1">
    <citation type="submission" date="2024-09" db="EMBL/GenBank/DDBJ databases">
        <authorList>
            <person name="Sun Q."/>
            <person name="Mori K."/>
        </authorList>
    </citation>
    <scope>NUCLEOTIDE SEQUENCE [LARGE SCALE GENOMIC DNA]</scope>
    <source>
        <strain evidence="2 3">CGMCC 1.15906</strain>
    </source>
</reference>
<feature type="compositionally biased region" description="Polar residues" evidence="1">
    <location>
        <begin position="1"/>
        <end position="11"/>
    </location>
</feature>
<name>A0ABV6QGP6_9ACTN</name>
<evidence type="ECO:0008006" key="4">
    <source>
        <dbReference type="Google" id="ProtNLM"/>
    </source>
</evidence>
<accession>A0ABV6QGP6</accession>
<comment type="caution">
    <text evidence="2">The sequence shown here is derived from an EMBL/GenBank/DDBJ whole genome shotgun (WGS) entry which is preliminary data.</text>
</comment>
<proteinExistence type="predicted"/>
<protein>
    <recommendedName>
        <fullName evidence="4">FAD:protein FMN transferase</fullName>
    </recommendedName>
</protein>
<evidence type="ECO:0000313" key="2">
    <source>
        <dbReference type="EMBL" id="MFC0623816.1"/>
    </source>
</evidence>
<dbReference type="Proteomes" id="UP001589890">
    <property type="component" value="Unassembled WGS sequence"/>
</dbReference>
<dbReference type="RefSeq" id="WP_380044516.1">
    <property type="nucleotide sequence ID" value="NZ_JBHLTC010000006.1"/>
</dbReference>
<organism evidence="2 3">
    <name type="scientific">Kribbella deserti</name>
    <dbReference type="NCBI Taxonomy" id="1926257"/>
    <lineage>
        <taxon>Bacteria</taxon>
        <taxon>Bacillati</taxon>
        <taxon>Actinomycetota</taxon>
        <taxon>Actinomycetes</taxon>
        <taxon>Propionibacteriales</taxon>
        <taxon>Kribbellaceae</taxon>
        <taxon>Kribbella</taxon>
    </lineage>
</organism>